<feature type="region of interest" description="Disordered" evidence="1">
    <location>
        <begin position="19"/>
        <end position="41"/>
    </location>
</feature>
<dbReference type="EMBL" id="SRRU01000010">
    <property type="protein sequence ID" value="TGN77552.1"/>
    <property type="molecule type" value="Genomic_DNA"/>
</dbReference>
<dbReference type="Proteomes" id="UP000298513">
    <property type="component" value="Unassembled WGS sequence"/>
</dbReference>
<comment type="caution">
    <text evidence="2">The sequence shown here is derived from an EMBL/GenBank/DDBJ whole genome shotgun (WGS) entry which is preliminary data.</text>
</comment>
<evidence type="ECO:0000313" key="3">
    <source>
        <dbReference type="Proteomes" id="UP000298513"/>
    </source>
</evidence>
<dbReference type="AlphaFoldDB" id="A0A4Z1D6C5"/>
<keyword evidence="3" id="KW-1185">Reference proteome</keyword>
<gene>
    <name evidence="2" type="ORF">E5082_25610</name>
</gene>
<proteinExistence type="predicted"/>
<accession>A0A4Z1D6C5</accession>
<reference evidence="2 3" key="1">
    <citation type="submission" date="2019-04" db="EMBL/GenBank/DDBJ databases">
        <title>Streptomyces sp. nov. Bv016 isolated from bark of Buahinia variegata.</title>
        <authorList>
            <person name="Kanchanasin P."/>
            <person name="Tanasupawat S."/>
            <person name="Yuki M."/>
            <person name="Kudo T."/>
        </authorList>
    </citation>
    <scope>NUCLEOTIDE SEQUENCE [LARGE SCALE GENOMIC DNA]</scope>
    <source>
        <strain evidence="2 3">JCM 4765</strain>
    </source>
</reference>
<protein>
    <submittedName>
        <fullName evidence="2">Uncharacterized protein</fullName>
    </submittedName>
</protein>
<organism evidence="2 3">
    <name type="scientific">Streptomyces griseoluteus</name>
    <dbReference type="NCBI Taxonomy" id="29306"/>
    <lineage>
        <taxon>Bacteria</taxon>
        <taxon>Bacillati</taxon>
        <taxon>Actinomycetota</taxon>
        <taxon>Actinomycetes</taxon>
        <taxon>Kitasatosporales</taxon>
        <taxon>Streptomycetaceae</taxon>
        <taxon>Streptomyces</taxon>
    </lineage>
</organism>
<evidence type="ECO:0000256" key="1">
    <source>
        <dbReference type="SAM" id="MobiDB-lite"/>
    </source>
</evidence>
<name>A0A4Z1D6C5_STRGP</name>
<evidence type="ECO:0000313" key="2">
    <source>
        <dbReference type="EMBL" id="TGN77552.1"/>
    </source>
</evidence>
<sequence length="112" mass="11659">MGEPKGAARKGVVTALRPKKFAASDLRPSADPTPDQPGLRIFAPPVYRDHWDGARWSTREGAVPSAAYACACGQTGTARGARQVAALVADYDAHKANCTGTPAASPERRAAA</sequence>